<comment type="caution">
    <text evidence="6">The sequence shown here is derived from an EMBL/GenBank/DDBJ whole genome shotgun (WGS) entry which is preliminary data.</text>
</comment>
<dbReference type="GO" id="GO:0016491">
    <property type="term" value="F:oxidoreductase activity"/>
    <property type="evidence" value="ECO:0007669"/>
    <property type="project" value="InterPro"/>
</dbReference>
<sequence>MRIIKSERAWWALAGGTVARIPPEIAPLDVPALPDGIMRQLRDGMPQRPVKSAAYDVTVLTSTDCNLACRYCFQNEATPAEGQLPVRIARSTLTEETIGRVVEFVAGQMARYGKSALRLMLFGGEPLLAPQACLSLLERTAGLGRTQASMISNGVLLTGELAGKLEAAGLSAVQVTLDGDRESHDGIRHTRGNRPTYDTILDNVAAVRKLTGIRVFLRVNLSGAAEARLPALVADLAGRLEPDGVRVALALVRDPGIGFTDLVARERELAKRVVAGYVSLARHGFEVAIPGEPNCRTCGEVGGSGGAVVNADGTLYSCWESAGKPGWEVGDIGSGFTGAGELGSRWVRCGYSSGDDVDFTSVREFGNVLDGALLDALYREGTLHKASSAPELFG</sequence>
<dbReference type="Pfam" id="PF04055">
    <property type="entry name" value="Radical_SAM"/>
    <property type="match status" value="1"/>
</dbReference>
<dbReference type="InterPro" id="IPR013785">
    <property type="entry name" value="Aldolase_TIM"/>
</dbReference>
<evidence type="ECO:0000313" key="6">
    <source>
        <dbReference type="EMBL" id="MQY10058.1"/>
    </source>
</evidence>
<protein>
    <recommendedName>
        <fullName evidence="5">Radical SAM core domain-containing protein</fullName>
    </recommendedName>
</protein>
<dbReference type="PANTHER" id="PTHR43273">
    <property type="entry name" value="ANAEROBIC SULFATASE-MATURATING ENZYME HOMOLOG ASLB-RELATED"/>
    <property type="match status" value="1"/>
</dbReference>
<dbReference type="UniPathway" id="UPA00782"/>
<dbReference type="InterPro" id="IPR007197">
    <property type="entry name" value="rSAM"/>
</dbReference>
<evidence type="ECO:0000256" key="4">
    <source>
        <dbReference type="ARBA" id="ARBA00023014"/>
    </source>
</evidence>
<keyword evidence="4" id="KW-0411">Iron-sulfur</keyword>
<dbReference type="Gene3D" id="3.20.20.70">
    <property type="entry name" value="Aldolase class I"/>
    <property type="match status" value="1"/>
</dbReference>
<dbReference type="PANTHER" id="PTHR43273:SF8">
    <property type="entry name" value="RADICAL SAM DOMAIN PROTEIN"/>
    <property type="match status" value="1"/>
</dbReference>
<dbReference type="SFLD" id="SFLDS00029">
    <property type="entry name" value="Radical_SAM"/>
    <property type="match status" value="1"/>
</dbReference>
<dbReference type="SUPFAM" id="SSF102114">
    <property type="entry name" value="Radical SAM enzymes"/>
    <property type="match status" value="1"/>
</dbReference>
<dbReference type="PROSITE" id="PS51918">
    <property type="entry name" value="RADICAL_SAM"/>
    <property type="match status" value="1"/>
</dbReference>
<evidence type="ECO:0000313" key="7">
    <source>
        <dbReference type="Proteomes" id="UP000466345"/>
    </source>
</evidence>
<dbReference type="InterPro" id="IPR058240">
    <property type="entry name" value="rSAM_sf"/>
</dbReference>
<keyword evidence="7" id="KW-1185">Reference proteome</keyword>
<feature type="domain" description="Radical SAM core" evidence="5">
    <location>
        <begin position="51"/>
        <end position="281"/>
    </location>
</feature>
<dbReference type="AlphaFoldDB" id="A0A7K0C9G2"/>
<organism evidence="6 7">
    <name type="scientific">Streptomyces smaragdinus</name>
    <dbReference type="NCBI Taxonomy" id="2585196"/>
    <lineage>
        <taxon>Bacteria</taxon>
        <taxon>Bacillati</taxon>
        <taxon>Actinomycetota</taxon>
        <taxon>Actinomycetes</taxon>
        <taxon>Kitasatosporales</taxon>
        <taxon>Streptomycetaceae</taxon>
        <taxon>Streptomyces</taxon>
    </lineage>
</organism>
<dbReference type="GO" id="GO:0051536">
    <property type="term" value="F:iron-sulfur cluster binding"/>
    <property type="evidence" value="ECO:0007669"/>
    <property type="project" value="UniProtKB-KW"/>
</dbReference>
<keyword evidence="3" id="KW-0408">Iron</keyword>
<dbReference type="EMBL" id="WEGJ01000001">
    <property type="protein sequence ID" value="MQY10058.1"/>
    <property type="molecule type" value="Genomic_DNA"/>
</dbReference>
<dbReference type="CDD" id="cd01335">
    <property type="entry name" value="Radical_SAM"/>
    <property type="match status" value="1"/>
</dbReference>
<proteinExistence type="predicted"/>
<dbReference type="GO" id="GO:0046872">
    <property type="term" value="F:metal ion binding"/>
    <property type="evidence" value="ECO:0007669"/>
    <property type="project" value="UniProtKB-KW"/>
</dbReference>
<keyword evidence="1" id="KW-0949">S-adenosyl-L-methionine</keyword>
<reference evidence="6 7" key="1">
    <citation type="submission" date="2019-10" db="EMBL/GenBank/DDBJ databases">
        <title>Streptomyces smaragdinus sp. nov. and Streptomyces fabii sp. nov., isolated from the gut of fungus growing-termite Macrotermes natalensis.</title>
        <authorList>
            <person name="Schwitalla J."/>
            <person name="Benndorf R."/>
            <person name="Martin K."/>
            <person name="De Beer W."/>
            <person name="Kaster A.-K."/>
            <person name="Vollmers J."/>
            <person name="Poulsen M."/>
            <person name="Beemelmanns C."/>
        </authorList>
    </citation>
    <scope>NUCLEOTIDE SEQUENCE [LARGE SCALE GENOMIC DNA]</scope>
    <source>
        <strain evidence="6 7">RB5</strain>
    </source>
</reference>
<dbReference type="SFLD" id="SFLDG01067">
    <property type="entry name" value="SPASM/twitch_domain_containing"/>
    <property type="match status" value="1"/>
</dbReference>
<keyword evidence="2" id="KW-0479">Metal-binding</keyword>
<name>A0A7K0C9G2_9ACTN</name>
<accession>A0A7K0C9G2</accession>
<evidence type="ECO:0000256" key="1">
    <source>
        <dbReference type="ARBA" id="ARBA00022691"/>
    </source>
</evidence>
<dbReference type="Proteomes" id="UP000466345">
    <property type="component" value="Unassembled WGS sequence"/>
</dbReference>
<dbReference type="InterPro" id="IPR023867">
    <property type="entry name" value="Sulphatase_maturase_rSAM"/>
</dbReference>
<dbReference type="RefSeq" id="WP_153449432.1">
    <property type="nucleotide sequence ID" value="NZ_WEGJ01000001.1"/>
</dbReference>
<evidence type="ECO:0000256" key="2">
    <source>
        <dbReference type="ARBA" id="ARBA00022723"/>
    </source>
</evidence>
<gene>
    <name evidence="6" type="ORF">SRB5_01620</name>
</gene>
<evidence type="ECO:0000259" key="5">
    <source>
        <dbReference type="PROSITE" id="PS51918"/>
    </source>
</evidence>
<dbReference type="OrthoDB" id="9782387at2"/>
<evidence type="ECO:0000256" key="3">
    <source>
        <dbReference type="ARBA" id="ARBA00023004"/>
    </source>
</evidence>